<gene>
    <name evidence="7" type="ORF">EV140_1754</name>
</gene>
<dbReference type="InterPro" id="IPR009908">
    <property type="entry name" value="Methylamine_util_MauE"/>
</dbReference>
<evidence type="ECO:0000313" key="7">
    <source>
        <dbReference type="EMBL" id="RZT59767.1"/>
    </source>
</evidence>
<dbReference type="RefSeq" id="WP_130283000.1">
    <property type="nucleotide sequence ID" value="NZ_SGXT01000015.1"/>
</dbReference>
<feature type="transmembrane region" description="Helical" evidence="5">
    <location>
        <begin position="72"/>
        <end position="89"/>
    </location>
</feature>
<evidence type="ECO:0000256" key="5">
    <source>
        <dbReference type="SAM" id="Phobius"/>
    </source>
</evidence>
<evidence type="ECO:0000313" key="8">
    <source>
        <dbReference type="Proteomes" id="UP000292408"/>
    </source>
</evidence>
<organism evidence="7 8">
    <name type="scientific">Microcella alkaliphila</name>
    <dbReference type="NCBI Taxonomy" id="279828"/>
    <lineage>
        <taxon>Bacteria</taxon>
        <taxon>Bacillati</taxon>
        <taxon>Actinomycetota</taxon>
        <taxon>Actinomycetes</taxon>
        <taxon>Micrococcales</taxon>
        <taxon>Microbacteriaceae</taxon>
        <taxon>Microcella</taxon>
    </lineage>
</organism>
<proteinExistence type="predicted"/>
<evidence type="ECO:0000256" key="2">
    <source>
        <dbReference type="ARBA" id="ARBA00022692"/>
    </source>
</evidence>
<name>A0A4Q7TIW6_9MICO</name>
<feature type="domain" description="Methylamine utilisation protein MauE" evidence="6">
    <location>
        <begin position="9"/>
        <end position="124"/>
    </location>
</feature>
<keyword evidence="4 5" id="KW-0472">Membrane</keyword>
<comment type="caution">
    <text evidence="7">The sequence shown here is derived from an EMBL/GenBank/DDBJ whole genome shotgun (WGS) entry which is preliminary data.</text>
</comment>
<dbReference type="GO" id="GO:0016020">
    <property type="term" value="C:membrane"/>
    <property type="evidence" value="ECO:0007669"/>
    <property type="project" value="UniProtKB-SubCell"/>
</dbReference>
<keyword evidence="8" id="KW-1185">Reference proteome</keyword>
<feature type="transmembrane region" description="Helical" evidence="5">
    <location>
        <begin position="46"/>
        <end position="66"/>
    </location>
</feature>
<sequence length="168" mass="17619">MELLYIAMGVIVAVTAGTLVGAALLKIAQIEDTIEWVRMLRLPGPPALLAGTAMGSELVIGSVFVFSPYWGSVLACMWMVGVTVVLVRAKRIDAGCGCFGKLGGVRWFHFVRNALMLFLFVTAALVPAMWIPTDMAFGFVVLGALGVVAKPALRHEAGVSGSGVPVAG</sequence>
<keyword evidence="2 5" id="KW-0812">Transmembrane</keyword>
<evidence type="ECO:0000256" key="3">
    <source>
        <dbReference type="ARBA" id="ARBA00022989"/>
    </source>
</evidence>
<dbReference type="OrthoDB" id="3474716at2"/>
<dbReference type="Pfam" id="PF07291">
    <property type="entry name" value="MauE"/>
    <property type="match status" value="1"/>
</dbReference>
<dbReference type="EMBL" id="SGXT01000015">
    <property type="protein sequence ID" value="RZT59767.1"/>
    <property type="molecule type" value="Genomic_DNA"/>
</dbReference>
<reference evidence="7 8" key="1">
    <citation type="journal article" date="2015" name="Stand. Genomic Sci.">
        <title>Genomic Encyclopedia of Bacterial and Archaeal Type Strains, Phase III: the genomes of soil and plant-associated and newly described type strains.</title>
        <authorList>
            <person name="Whitman W.B."/>
            <person name="Woyke T."/>
            <person name="Klenk H.P."/>
            <person name="Zhou Y."/>
            <person name="Lilburn T.G."/>
            <person name="Beck B.J."/>
            <person name="De Vos P."/>
            <person name="Vandamme P."/>
            <person name="Eisen J.A."/>
            <person name="Garrity G."/>
            <person name="Hugenholtz P."/>
            <person name="Kyrpides N.C."/>
        </authorList>
    </citation>
    <scope>NUCLEOTIDE SEQUENCE [LARGE SCALE GENOMIC DNA]</scope>
    <source>
        <strain evidence="7 8">AC4r</strain>
    </source>
</reference>
<dbReference type="GO" id="GO:0030416">
    <property type="term" value="P:methylamine metabolic process"/>
    <property type="evidence" value="ECO:0007669"/>
    <property type="project" value="InterPro"/>
</dbReference>
<dbReference type="AlphaFoldDB" id="A0A4Q7TIW6"/>
<comment type="subcellular location">
    <subcellularLocation>
        <location evidence="1">Membrane</location>
        <topology evidence="1">Multi-pass membrane protein</topology>
    </subcellularLocation>
</comment>
<keyword evidence="3 5" id="KW-1133">Transmembrane helix</keyword>
<accession>A0A4Q7TIW6</accession>
<dbReference type="Proteomes" id="UP000292408">
    <property type="component" value="Unassembled WGS sequence"/>
</dbReference>
<evidence type="ECO:0000256" key="1">
    <source>
        <dbReference type="ARBA" id="ARBA00004141"/>
    </source>
</evidence>
<feature type="transmembrane region" description="Helical" evidence="5">
    <location>
        <begin position="6"/>
        <end position="25"/>
    </location>
</feature>
<evidence type="ECO:0000256" key="4">
    <source>
        <dbReference type="ARBA" id="ARBA00023136"/>
    </source>
</evidence>
<feature type="transmembrane region" description="Helical" evidence="5">
    <location>
        <begin position="110"/>
        <end position="130"/>
    </location>
</feature>
<protein>
    <recommendedName>
        <fullName evidence="6">Methylamine utilisation protein MauE domain-containing protein</fullName>
    </recommendedName>
</protein>
<evidence type="ECO:0000259" key="6">
    <source>
        <dbReference type="Pfam" id="PF07291"/>
    </source>
</evidence>